<name>A0A6A4GZL5_9AGAR</name>
<proteinExistence type="predicted"/>
<evidence type="ECO:0000313" key="1">
    <source>
        <dbReference type="EMBL" id="KAE9390554.1"/>
    </source>
</evidence>
<evidence type="ECO:0000313" key="2">
    <source>
        <dbReference type="Proteomes" id="UP000799118"/>
    </source>
</evidence>
<dbReference type="AlphaFoldDB" id="A0A6A4GZL5"/>
<reference evidence="1" key="1">
    <citation type="journal article" date="2019" name="Environ. Microbiol.">
        <title>Fungal ecological strategies reflected in gene transcription - a case study of two litter decomposers.</title>
        <authorList>
            <person name="Barbi F."/>
            <person name="Kohler A."/>
            <person name="Barry K."/>
            <person name="Baskaran P."/>
            <person name="Daum C."/>
            <person name="Fauchery L."/>
            <person name="Ihrmark K."/>
            <person name="Kuo A."/>
            <person name="LaButti K."/>
            <person name="Lipzen A."/>
            <person name="Morin E."/>
            <person name="Grigoriev I.V."/>
            <person name="Henrissat B."/>
            <person name="Lindahl B."/>
            <person name="Martin F."/>
        </authorList>
    </citation>
    <scope>NUCLEOTIDE SEQUENCE</scope>
    <source>
        <strain evidence="1">JB14</strain>
    </source>
</reference>
<dbReference type="EMBL" id="ML769654">
    <property type="protein sequence ID" value="KAE9390554.1"/>
    <property type="molecule type" value="Genomic_DNA"/>
</dbReference>
<gene>
    <name evidence="1" type="ORF">BT96DRAFT_946048</name>
</gene>
<dbReference type="Proteomes" id="UP000799118">
    <property type="component" value="Unassembled WGS sequence"/>
</dbReference>
<organism evidence="1 2">
    <name type="scientific">Gymnopus androsaceus JB14</name>
    <dbReference type="NCBI Taxonomy" id="1447944"/>
    <lineage>
        <taxon>Eukaryota</taxon>
        <taxon>Fungi</taxon>
        <taxon>Dikarya</taxon>
        <taxon>Basidiomycota</taxon>
        <taxon>Agaricomycotina</taxon>
        <taxon>Agaricomycetes</taxon>
        <taxon>Agaricomycetidae</taxon>
        <taxon>Agaricales</taxon>
        <taxon>Marasmiineae</taxon>
        <taxon>Omphalotaceae</taxon>
        <taxon>Gymnopus</taxon>
    </lineage>
</organism>
<protein>
    <submittedName>
        <fullName evidence="1">Uncharacterized protein</fullName>
    </submittedName>
</protein>
<sequence length="210" mass="23769">MSLSHAPLISQSQDTDQTLTKLWKEFAKQKRNSAVEGSKNDDEGPMKLCEDLVLHLIEAERYQQILDCDVSTKFKATYMPFVTHLLQEIPAVDQLTPEKIPLILPSLLDIALRKRIPELCKLEEEIQEAQCAETLSKLHVQLRTCQCCLTLWGPGDWQNMYHKLKGLGMRSISEQALSQEEKATLHAAQIQAGVSVEEVDKMLDEKTPLS</sequence>
<accession>A0A6A4GZL5</accession>
<dbReference type="OrthoDB" id="2682806at2759"/>
<keyword evidence="2" id="KW-1185">Reference proteome</keyword>